<dbReference type="GO" id="GO:0071970">
    <property type="term" value="P:fungal-type cell wall (1-&gt;3)-beta-D-glucan biosynthetic process"/>
    <property type="evidence" value="ECO:0007669"/>
    <property type="project" value="TreeGrafter"/>
</dbReference>
<accession>A0A6A5XPB0</accession>
<evidence type="ECO:0000256" key="2">
    <source>
        <dbReference type="ARBA" id="ARBA00007528"/>
    </source>
</evidence>
<feature type="compositionally biased region" description="Low complexity" evidence="10">
    <location>
        <begin position="392"/>
        <end position="430"/>
    </location>
</feature>
<dbReference type="GO" id="GO:0005886">
    <property type="term" value="C:plasma membrane"/>
    <property type="evidence" value="ECO:0007669"/>
    <property type="project" value="UniProtKB-SubCell"/>
</dbReference>
<keyword evidence="12" id="KW-1185">Reference proteome</keyword>
<protein>
    <recommendedName>
        <fullName evidence="9">1,3-beta-glucanosyltransferase</fullName>
        <ecNumber evidence="9">2.4.1.-</ecNumber>
    </recommendedName>
</protein>
<evidence type="ECO:0000313" key="12">
    <source>
        <dbReference type="Proteomes" id="UP000799778"/>
    </source>
</evidence>
<dbReference type="GO" id="GO:0031505">
    <property type="term" value="P:fungal-type cell wall organization"/>
    <property type="evidence" value="ECO:0007669"/>
    <property type="project" value="TreeGrafter"/>
</dbReference>
<feature type="region of interest" description="Disordered" evidence="10">
    <location>
        <begin position="377"/>
        <end position="430"/>
    </location>
</feature>
<dbReference type="PANTHER" id="PTHR31468">
    <property type="entry name" value="1,3-BETA-GLUCANOSYLTRANSFERASE GAS1"/>
    <property type="match status" value="1"/>
</dbReference>
<gene>
    <name evidence="11" type="ORF">BU24DRAFT_410669</name>
</gene>
<dbReference type="Proteomes" id="UP000799778">
    <property type="component" value="Unassembled WGS sequence"/>
</dbReference>
<keyword evidence="5 9" id="KW-0732">Signal</keyword>
<organism evidence="11 12">
    <name type="scientific">Aaosphaeria arxii CBS 175.79</name>
    <dbReference type="NCBI Taxonomy" id="1450172"/>
    <lineage>
        <taxon>Eukaryota</taxon>
        <taxon>Fungi</taxon>
        <taxon>Dikarya</taxon>
        <taxon>Ascomycota</taxon>
        <taxon>Pezizomycotina</taxon>
        <taxon>Dothideomycetes</taxon>
        <taxon>Pleosporomycetidae</taxon>
        <taxon>Pleosporales</taxon>
        <taxon>Pleosporales incertae sedis</taxon>
        <taxon>Aaosphaeria</taxon>
    </lineage>
</organism>
<evidence type="ECO:0000256" key="6">
    <source>
        <dbReference type="ARBA" id="ARBA00023136"/>
    </source>
</evidence>
<evidence type="ECO:0000256" key="5">
    <source>
        <dbReference type="ARBA" id="ARBA00022729"/>
    </source>
</evidence>
<dbReference type="RefSeq" id="XP_033383321.1">
    <property type="nucleotide sequence ID" value="XM_033526004.1"/>
</dbReference>
<dbReference type="InterPro" id="IPR004886">
    <property type="entry name" value="Glucanosyltransferase"/>
</dbReference>
<evidence type="ECO:0000256" key="1">
    <source>
        <dbReference type="ARBA" id="ARBA00004609"/>
    </source>
</evidence>
<evidence type="ECO:0000256" key="9">
    <source>
        <dbReference type="RuleBase" id="RU361209"/>
    </source>
</evidence>
<comment type="subcellular location">
    <subcellularLocation>
        <location evidence="1 9">Cell membrane</location>
        <topology evidence="1 9">Lipid-anchor</topology>
        <topology evidence="1 9">GPI-anchor</topology>
    </subcellularLocation>
</comment>
<evidence type="ECO:0000256" key="8">
    <source>
        <dbReference type="ARBA" id="ARBA00023288"/>
    </source>
</evidence>
<dbReference type="GO" id="GO:0098552">
    <property type="term" value="C:side of membrane"/>
    <property type="evidence" value="ECO:0007669"/>
    <property type="project" value="UniProtKB-KW"/>
</dbReference>
<sequence length="460" mass="48923">MKTAAAFTAITGLLSASVAATPAVTVTTRASKITPVTIKGNAFFAGDKRFYIRGVDYQPGGASDAKDPIADAAGCKRDIAKFKELGVNTIRVYTVDNTADHEECMTALAEAGIYLALDVNTPKYSINRAEPQMSYNKVYLQSIFATIDKFQKYDNTLLFFSGNEVINDDKTTNCAPFVKATTRDMKSYINSQGYRKIPVGYSAADVDSNRFEMAEYMNCGEDSVRSDFFGFNDYSWCDPSDFKTSGWDQKVKKFQDYGIALFYSLSEYGCNTNKREFNEVKSLYSTDMTGVYSGGIVYEYSEEGSKYGLVKIDGDSVTEKDDFTALKKAFAGTQSPSGDGGYKSEGKASKCPAKSKTWDIGMDDDKLPALPEGAQAFMGKEGAGKGPGLTGSGSQTSGSKTTDLAPAGEGAVTSAASGAGKSSTGSPGAAASVHVGDSLMAPMVCGLVVVVSTLFGASLI</sequence>
<evidence type="ECO:0000313" key="11">
    <source>
        <dbReference type="EMBL" id="KAF2014982.1"/>
    </source>
</evidence>
<dbReference type="OrthoDB" id="421038at2759"/>
<feature type="chain" id="PRO_5025704511" description="1,3-beta-glucanosyltransferase" evidence="9">
    <location>
        <begin position="21"/>
        <end position="460"/>
    </location>
</feature>
<dbReference type="GeneID" id="54283401"/>
<evidence type="ECO:0000256" key="3">
    <source>
        <dbReference type="ARBA" id="ARBA00022622"/>
    </source>
</evidence>
<keyword evidence="7" id="KW-0325">Glycoprotein</keyword>
<dbReference type="EMBL" id="ML978070">
    <property type="protein sequence ID" value="KAF2014982.1"/>
    <property type="molecule type" value="Genomic_DNA"/>
</dbReference>
<reference evidence="11" key="1">
    <citation type="journal article" date="2020" name="Stud. Mycol.">
        <title>101 Dothideomycetes genomes: a test case for predicting lifestyles and emergence of pathogens.</title>
        <authorList>
            <person name="Haridas S."/>
            <person name="Albert R."/>
            <person name="Binder M."/>
            <person name="Bloem J."/>
            <person name="Labutti K."/>
            <person name="Salamov A."/>
            <person name="Andreopoulos B."/>
            <person name="Baker S."/>
            <person name="Barry K."/>
            <person name="Bills G."/>
            <person name="Bluhm B."/>
            <person name="Cannon C."/>
            <person name="Castanera R."/>
            <person name="Culley D."/>
            <person name="Daum C."/>
            <person name="Ezra D."/>
            <person name="Gonzalez J."/>
            <person name="Henrissat B."/>
            <person name="Kuo A."/>
            <person name="Liang C."/>
            <person name="Lipzen A."/>
            <person name="Lutzoni F."/>
            <person name="Magnuson J."/>
            <person name="Mondo S."/>
            <person name="Nolan M."/>
            <person name="Ohm R."/>
            <person name="Pangilinan J."/>
            <person name="Park H.-J."/>
            <person name="Ramirez L."/>
            <person name="Alfaro M."/>
            <person name="Sun H."/>
            <person name="Tritt A."/>
            <person name="Yoshinaga Y."/>
            <person name="Zwiers L.-H."/>
            <person name="Turgeon B."/>
            <person name="Goodwin S."/>
            <person name="Spatafora J."/>
            <person name="Crous P."/>
            <person name="Grigoriev I."/>
        </authorList>
    </citation>
    <scope>NUCLEOTIDE SEQUENCE</scope>
    <source>
        <strain evidence="11">CBS 175.79</strain>
    </source>
</reference>
<feature type="region of interest" description="Disordered" evidence="10">
    <location>
        <begin position="333"/>
        <end position="365"/>
    </location>
</feature>
<comment type="similarity">
    <text evidence="2 9">Belongs to the glycosyl hydrolase 72 family.</text>
</comment>
<evidence type="ECO:0000256" key="7">
    <source>
        <dbReference type="ARBA" id="ARBA00023180"/>
    </source>
</evidence>
<keyword evidence="11" id="KW-0378">Hydrolase</keyword>
<dbReference type="GO" id="GO:0016787">
    <property type="term" value="F:hydrolase activity"/>
    <property type="evidence" value="ECO:0007669"/>
    <property type="project" value="UniProtKB-KW"/>
</dbReference>
<proteinExistence type="inferred from homology"/>
<keyword evidence="3 9" id="KW-0336">GPI-anchor</keyword>
<evidence type="ECO:0000256" key="4">
    <source>
        <dbReference type="ARBA" id="ARBA00022679"/>
    </source>
</evidence>
<keyword evidence="4 9" id="KW-0808">Transferase</keyword>
<keyword evidence="8 9" id="KW-0449">Lipoprotein</keyword>
<dbReference type="Pfam" id="PF03198">
    <property type="entry name" value="Glyco_hydro_72"/>
    <property type="match status" value="1"/>
</dbReference>
<keyword evidence="6 9" id="KW-0472">Membrane</keyword>
<dbReference type="PANTHER" id="PTHR31468:SF5">
    <property type="entry name" value="1,3-BETA-GLUCANOSYLTRANSFERASE GAS5"/>
    <property type="match status" value="1"/>
</dbReference>
<evidence type="ECO:0000256" key="10">
    <source>
        <dbReference type="SAM" id="MobiDB-lite"/>
    </source>
</evidence>
<dbReference type="InterPro" id="IPR017853">
    <property type="entry name" value="GH"/>
</dbReference>
<dbReference type="Gene3D" id="3.20.20.80">
    <property type="entry name" value="Glycosidases"/>
    <property type="match status" value="1"/>
</dbReference>
<feature type="signal peptide" evidence="9">
    <location>
        <begin position="1"/>
        <end position="20"/>
    </location>
</feature>
<dbReference type="GO" id="GO:0042124">
    <property type="term" value="F:1,3-beta-glucanosyltransferase activity"/>
    <property type="evidence" value="ECO:0007669"/>
    <property type="project" value="TreeGrafter"/>
</dbReference>
<dbReference type="EC" id="2.4.1.-" evidence="9"/>
<dbReference type="AlphaFoldDB" id="A0A6A5XPB0"/>
<name>A0A6A5XPB0_9PLEO</name>
<dbReference type="FunFam" id="3.20.20.80:FF:000032">
    <property type="entry name" value="1,3-beta-glucanosyltransferase"/>
    <property type="match status" value="1"/>
</dbReference>
<comment type="function">
    <text evidence="9">Splits internally a 1,3-beta-glucan molecule and transfers the newly generated reducing end (the donor) to the non-reducing end of another 1,3-beta-glucan molecule (the acceptor) forming a 1,3-beta linkage, resulting in the elongation of 1,3-beta-glucan chains in the cell wall.</text>
</comment>
<dbReference type="SUPFAM" id="SSF51445">
    <property type="entry name" value="(Trans)glycosidases"/>
    <property type="match status" value="1"/>
</dbReference>